<sequence>MGYNSLVLMAIANANYELIYCNIGTNGRVCDGSAIENTKVYEKLVTGELRLPNPSAVKNGTMQLPCVFIEDKAFSLRKDFLKPFSQRNLQTERKIFNYRLSRARRIIENVFGIIAARFKIFHTDINLRLDHIVVMTCAVLHNFMRKKCSDVYTPID</sequence>
<dbReference type="InterPro" id="IPR027806">
    <property type="entry name" value="HARBI1_dom"/>
</dbReference>
<evidence type="ECO:0000313" key="5">
    <source>
        <dbReference type="Proteomes" id="UP000801492"/>
    </source>
</evidence>
<dbReference type="OrthoDB" id="6736547at2759"/>
<accession>A0A8K0D9Q3</accession>
<evidence type="ECO:0000259" key="3">
    <source>
        <dbReference type="Pfam" id="PF13359"/>
    </source>
</evidence>
<dbReference type="EMBL" id="VTPC01003153">
    <property type="protein sequence ID" value="KAF2898957.1"/>
    <property type="molecule type" value="Genomic_DNA"/>
</dbReference>
<dbReference type="Pfam" id="PF13359">
    <property type="entry name" value="DDE_Tnp_4"/>
    <property type="match status" value="1"/>
</dbReference>
<protein>
    <recommendedName>
        <fullName evidence="3">DDE Tnp4 domain-containing protein</fullName>
    </recommendedName>
</protein>
<comment type="cofactor">
    <cofactor evidence="1">
        <name>a divalent metal cation</name>
        <dbReference type="ChEBI" id="CHEBI:60240"/>
    </cofactor>
</comment>
<proteinExistence type="predicted"/>
<dbReference type="AlphaFoldDB" id="A0A8K0D9Q3"/>
<organism evidence="4 5">
    <name type="scientific">Ignelater luminosus</name>
    <name type="common">Cucubano</name>
    <name type="synonym">Pyrophorus luminosus</name>
    <dbReference type="NCBI Taxonomy" id="2038154"/>
    <lineage>
        <taxon>Eukaryota</taxon>
        <taxon>Metazoa</taxon>
        <taxon>Ecdysozoa</taxon>
        <taxon>Arthropoda</taxon>
        <taxon>Hexapoda</taxon>
        <taxon>Insecta</taxon>
        <taxon>Pterygota</taxon>
        <taxon>Neoptera</taxon>
        <taxon>Endopterygota</taxon>
        <taxon>Coleoptera</taxon>
        <taxon>Polyphaga</taxon>
        <taxon>Elateriformia</taxon>
        <taxon>Elateroidea</taxon>
        <taxon>Elateridae</taxon>
        <taxon>Agrypninae</taxon>
        <taxon>Pyrophorini</taxon>
        <taxon>Ignelater</taxon>
    </lineage>
</organism>
<dbReference type="GO" id="GO:0046872">
    <property type="term" value="F:metal ion binding"/>
    <property type="evidence" value="ECO:0007669"/>
    <property type="project" value="UniProtKB-KW"/>
</dbReference>
<gene>
    <name evidence="4" type="ORF">ILUMI_07218</name>
</gene>
<keyword evidence="5" id="KW-1185">Reference proteome</keyword>
<comment type="caution">
    <text evidence="4">The sequence shown here is derived from an EMBL/GenBank/DDBJ whole genome shotgun (WGS) entry which is preliminary data.</text>
</comment>
<keyword evidence="2" id="KW-0479">Metal-binding</keyword>
<name>A0A8K0D9Q3_IGNLU</name>
<feature type="domain" description="DDE Tnp4" evidence="3">
    <location>
        <begin position="3"/>
        <end position="142"/>
    </location>
</feature>
<evidence type="ECO:0000256" key="2">
    <source>
        <dbReference type="ARBA" id="ARBA00022723"/>
    </source>
</evidence>
<reference evidence="4" key="1">
    <citation type="submission" date="2019-08" db="EMBL/GenBank/DDBJ databases">
        <title>The genome of the North American firefly Photinus pyralis.</title>
        <authorList>
            <consortium name="Photinus pyralis genome working group"/>
            <person name="Fallon T.R."/>
            <person name="Sander Lower S.E."/>
            <person name="Weng J.-K."/>
        </authorList>
    </citation>
    <scope>NUCLEOTIDE SEQUENCE</scope>
    <source>
        <strain evidence="4">TRF0915ILg1</strain>
        <tissue evidence="4">Whole body</tissue>
    </source>
</reference>
<dbReference type="Proteomes" id="UP000801492">
    <property type="component" value="Unassembled WGS sequence"/>
</dbReference>
<evidence type="ECO:0000313" key="4">
    <source>
        <dbReference type="EMBL" id="KAF2898957.1"/>
    </source>
</evidence>
<evidence type="ECO:0000256" key="1">
    <source>
        <dbReference type="ARBA" id="ARBA00001968"/>
    </source>
</evidence>